<name>A0A4U6TJ09_SETVI</name>
<dbReference type="EMBL" id="CM016560">
    <property type="protein sequence ID" value="TKV97316.1"/>
    <property type="molecule type" value="Genomic_DNA"/>
</dbReference>
<sequence length="180" mass="20183">MPRPSLQPHPSRSDPILRRTCPAAGPCPPRHLPRRQPSPRRWPRPLPRARPPHCEDTLGEDGSGIRYPDRGFLLLPPQASGGTMETMGPEKALRWLKEDLPRDGKVEEKDATIKRKKEASPTLVKLLDLGCFLCFFSMETLYLRFPCSRHALARFFTPGFGSMPFAPGSVSADCGWLLLD</sequence>
<evidence type="ECO:0000256" key="1">
    <source>
        <dbReference type="SAM" id="MobiDB-lite"/>
    </source>
</evidence>
<dbReference type="Proteomes" id="UP000298652">
    <property type="component" value="Chromosome 9"/>
</dbReference>
<proteinExistence type="predicted"/>
<feature type="region of interest" description="Disordered" evidence="1">
    <location>
        <begin position="1"/>
        <end position="62"/>
    </location>
</feature>
<gene>
    <name evidence="2" type="ORF">SEVIR_9G486100v2</name>
</gene>
<accession>A0A4U6TJ09</accession>
<organism evidence="2 3">
    <name type="scientific">Setaria viridis</name>
    <name type="common">Green bristlegrass</name>
    <name type="synonym">Setaria italica subsp. viridis</name>
    <dbReference type="NCBI Taxonomy" id="4556"/>
    <lineage>
        <taxon>Eukaryota</taxon>
        <taxon>Viridiplantae</taxon>
        <taxon>Streptophyta</taxon>
        <taxon>Embryophyta</taxon>
        <taxon>Tracheophyta</taxon>
        <taxon>Spermatophyta</taxon>
        <taxon>Magnoliopsida</taxon>
        <taxon>Liliopsida</taxon>
        <taxon>Poales</taxon>
        <taxon>Poaceae</taxon>
        <taxon>PACMAD clade</taxon>
        <taxon>Panicoideae</taxon>
        <taxon>Panicodae</taxon>
        <taxon>Paniceae</taxon>
        <taxon>Cenchrinae</taxon>
        <taxon>Setaria</taxon>
    </lineage>
</organism>
<dbReference type="Gramene" id="TKV97316">
    <property type="protein sequence ID" value="TKV97316"/>
    <property type="gene ID" value="SEVIR_9G486100v2"/>
</dbReference>
<evidence type="ECO:0000313" key="3">
    <source>
        <dbReference type="Proteomes" id="UP000298652"/>
    </source>
</evidence>
<evidence type="ECO:0000313" key="2">
    <source>
        <dbReference type="EMBL" id="TKV97316.1"/>
    </source>
</evidence>
<feature type="compositionally biased region" description="Basic residues" evidence="1">
    <location>
        <begin position="31"/>
        <end position="43"/>
    </location>
</feature>
<keyword evidence="3" id="KW-1185">Reference proteome</keyword>
<reference evidence="2" key="1">
    <citation type="submission" date="2019-03" db="EMBL/GenBank/DDBJ databases">
        <title>WGS assembly of Setaria viridis.</title>
        <authorList>
            <person name="Huang P."/>
            <person name="Jenkins J."/>
            <person name="Grimwood J."/>
            <person name="Barry K."/>
            <person name="Healey A."/>
            <person name="Mamidi S."/>
            <person name="Sreedasyam A."/>
            <person name="Shu S."/>
            <person name="Feldman M."/>
            <person name="Wu J."/>
            <person name="Yu Y."/>
            <person name="Chen C."/>
            <person name="Johnson J."/>
            <person name="Rokhsar D."/>
            <person name="Baxter I."/>
            <person name="Schmutz J."/>
            <person name="Brutnell T."/>
            <person name="Kellogg E."/>
        </authorList>
    </citation>
    <scope>NUCLEOTIDE SEQUENCE [LARGE SCALE GENOMIC DNA]</scope>
</reference>
<dbReference type="AlphaFoldDB" id="A0A4U6TJ09"/>
<protein>
    <submittedName>
        <fullName evidence="2">Uncharacterized protein</fullName>
    </submittedName>
</protein>